<evidence type="ECO:0000256" key="2">
    <source>
        <dbReference type="ARBA" id="ARBA00012545"/>
    </source>
</evidence>
<dbReference type="PANTHER" id="PTHR42745">
    <property type="match status" value="1"/>
</dbReference>
<proteinExistence type="inferred from homology"/>
<dbReference type="Gene3D" id="3.40.50.10490">
    <property type="entry name" value="Glucose-6-phosphate isomerase like protein, domain 1"/>
    <property type="match status" value="1"/>
</dbReference>
<dbReference type="SMART" id="SM00116">
    <property type="entry name" value="CBS"/>
    <property type="match status" value="2"/>
</dbReference>
<keyword evidence="3" id="KW-0677">Repeat</keyword>
<feature type="site" description="Catalytically relevant" evidence="6">
    <location>
        <position position="244"/>
    </location>
</feature>
<dbReference type="InterPro" id="IPR050986">
    <property type="entry name" value="GutQ/KpsF_isomerases"/>
</dbReference>
<evidence type="ECO:0000256" key="1">
    <source>
        <dbReference type="ARBA" id="ARBA00008165"/>
    </source>
</evidence>
<dbReference type="InterPro" id="IPR046342">
    <property type="entry name" value="CBS_dom_sf"/>
</dbReference>
<dbReference type="Proteomes" id="UP000254107">
    <property type="component" value="Unassembled WGS sequence"/>
</dbReference>
<dbReference type="Pfam" id="PF01380">
    <property type="entry name" value="SIS"/>
    <property type="match status" value="1"/>
</dbReference>
<reference evidence="10 11" key="1">
    <citation type="submission" date="2018-06" db="EMBL/GenBank/DDBJ databases">
        <authorList>
            <consortium name="Pathogen Informatics"/>
            <person name="Doyle S."/>
        </authorList>
    </citation>
    <scope>NUCLEOTIDE SEQUENCE [LARGE SCALE GENOMIC DNA]</scope>
    <source>
        <strain evidence="10 11">NCTC7911</strain>
    </source>
</reference>
<feature type="site" description="Catalytically relevant" evidence="6">
    <location>
        <position position="162"/>
    </location>
</feature>
<dbReference type="FunFam" id="3.40.50.10490:FF:000011">
    <property type="entry name" value="Arabinose 5-phosphate isomerase"/>
    <property type="match status" value="1"/>
</dbReference>
<dbReference type="InterPro" id="IPR000644">
    <property type="entry name" value="CBS_dom"/>
</dbReference>
<dbReference type="InterPro" id="IPR035474">
    <property type="entry name" value="SIS_Kpsf"/>
</dbReference>
<keyword evidence="10" id="KW-0413">Isomerase</keyword>
<dbReference type="GO" id="GO:0005975">
    <property type="term" value="P:carbohydrate metabolic process"/>
    <property type="evidence" value="ECO:0007669"/>
    <property type="project" value="InterPro"/>
</dbReference>
<dbReference type="GO" id="GO:0097367">
    <property type="term" value="F:carbohydrate derivative binding"/>
    <property type="evidence" value="ECO:0007669"/>
    <property type="project" value="InterPro"/>
</dbReference>
<dbReference type="SUPFAM" id="SSF54631">
    <property type="entry name" value="CBS-domain pair"/>
    <property type="match status" value="1"/>
</dbReference>
<dbReference type="GO" id="GO:1901135">
    <property type="term" value="P:carbohydrate derivative metabolic process"/>
    <property type="evidence" value="ECO:0007669"/>
    <property type="project" value="InterPro"/>
</dbReference>
<dbReference type="PROSITE" id="PS51371">
    <property type="entry name" value="CBS"/>
    <property type="match status" value="2"/>
</dbReference>
<keyword evidence="5" id="KW-0862">Zinc</keyword>
<gene>
    <name evidence="10" type="primary">kdsD</name>
    <name evidence="10" type="ORF">NCTC7911_00850</name>
</gene>
<feature type="site" description="Catalytically relevant" evidence="6">
    <location>
        <position position="203"/>
    </location>
</feature>
<keyword evidence="4 7" id="KW-0129">CBS domain</keyword>
<evidence type="ECO:0000259" key="8">
    <source>
        <dbReference type="PROSITE" id="PS51371"/>
    </source>
</evidence>
<sequence length="377" mass="40399">MPKSSHDVGFFYRESFYDKSYRSLIKICHKTSSNMVSYLFYFIDYLPLMNDQTPNTADLDTDFISVGLTAINTEQEALALLKNELDERFVQACQAILACRGRVVVTGMGKSGHVGRKIAATLASTGTPAFFMHPGEAGHGDLGMLVQGDVLIAISNSGQSDEIKTLIPVVKQLGIPLISISRDRRGFLPKSANIALTLGNFEEACPLGLAPTSSTTATLALGDALAVALLHARGFTSNDFALSHPAGALGRKLLTRVKDVMHTENLPVVRADTSLDKALLVMTGGRLGLAVVVDENGHVVGIFTDGDLRRKLADNVSLSAPMSTLMTKHPKHTTGEMRASDALTLMNECAISQLLVLNKGRLEGVIGIHDLLKAGVN</sequence>
<dbReference type="GO" id="GO:0019146">
    <property type="term" value="F:arabinose-5-phosphate isomerase activity"/>
    <property type="evidence" value="ECO:0007669"/>
    <property type="project" value="UniProtKB-EC"/>
</dbReference>
<evidence type="ECO:0000313" key="11">
    <source>
        <dbReference type="Proteomes" id="UP000254107"/>
    </source>
</evidence>
<dbReference type="EMBL" id="UGQC01000001">
    <property type="protein sequence ID" value="STY99474.1"/>
    <property type="molecule type" value="Genomic_DNA"/>
</dbReference>
<dbReference type="PANTHER" id="PTHR42745:SF1">
    <property type="entry name" value="ARABINOSE 5-PHOSPHATE ISOMERASE KDSD"/>
    <property type="match status" value="1"/>
</dbReference>
<feature type="binding site" evidence="5">
    <location>
        <position position="133"/>
    </location>
    <ligand>
        <name>Zn(2+)</name>
        <dbReference type="ChEBI" id="CHEBI:29105"/>
    </ligand>
</feature>
<feature type="domain" description="SIS" evidence="9">
    <location>
        <begin position="92"/>
        <end position="235"/>
    </location>
</feature>
<organism evidence="10 11">
    <name type="scientific">Moraxella lacunata</name>
    <dbReference type="NCBI Taxonomy" id="477"/>
    <lineage>
        <taxon>Bacteria</taxon>
        <taxon>Pseudomonadati</taxon>
        <taxon>Pseudomonadota</taxon>
        <taxon>Gammaproteobacteria</taxon>
        <taxon>Moraxellales</taxon>
        <taxon>Moraxellaceae</taxon>
        <taxon>Moraxella</taxon>
    </lineage>
</organism>
<dbReference type="SUPFAM" id="SSF53697">
    <property type="entry name" value="SIS domain"/>
    <property type="match status" value="1"/>
</dbReference>
<dbReference type="NCBIfam" id="TIGR00393">
    <property type="entry name" value="kpsF"/>
    <property type="match status" value="1"/>
</dbReference>
<evidence type="ECO:0000313" key="10">
    <source>
        <dbReference type="EMBL" id="STY99474.1"/>
    </source>
</evidence>
<dbReference type="InterPro" id="IPR004800">
    <property type="entry name" value="KdsD/KpsF-type"/>
</dbReference>
<evidence type="ECO:0000259" key="9">
    <source>
        <dbReference type="PROSITE" id="PS51464"/>
    </source>
</evidence>
<dbReference type="AlphaFoldDB" id="A0A378QGQ5"/>
<feature type="domain" description="CBS" evidence="8">
    <location>
        <begin position="261"/>
        <end position="318"/>
    </location>
</feature>
<evidence type="ECO:0000256" key="6">
    <source>
        <dbReference type="PIRSR" id="PIRSR004692-3"/>
    </source>
</evidence>
<evidence type="ECO:0000256" key="4">
    <source>
        <dbReference type="ARBA" id="ARBA00023122"/>
    </source>
</evidence>
<dbReference type="Gene3D" id="3.10.580.10">
    <property type="entry name" value="CBS-domain"/>
    <property type="match status" value="1"/>
</dbReference>
<evidence type="ECO:0000256" key="3">
    <source>
        <dbReference type="ARBA" id="ARBA00022737"/>
    </source>
</evidence>
<dbReference type="CDD" id="cd05014">
    <property type="entry name" value="SIS_Kpsf"/>
    <property type="match status" value="1"/>
</dbReference>
<keyword evidence="11" id="KW-1185">Reference proteome</keyword>
<dbReference type="GO" id="GO:0046872">
    <property type="term" value="F:metal ion binding"/>
    <property type="evidence" value="ECO:0007669"/>
    <property type="project" value="UniProtKB-KW"/>
</dbReference>
<feature type="site" description="Catalytically relevant" evidence="6">
    <location>
        <position position="110"/>
    </location>
</feature>
<dbReference type="PIRSF" id="PIRSF004692">
    <property type="entry name" value="KdsD_KpsF"/>
    <property type="match status" value="1"/>
</dbReference>
<evidence type="ECO:0000256" key="5">
    <source>
        <dbReference type="PIRSR" id="PIRSR004692-2"/>
    </source>
</evidence>
<comment type="similarity">
    <text evidence="1">Belongs to the SIS family. GutQ/KpsF subfamily.</text>
</comment>
<dbReference type="CDD" id="cd04604">
    <property type="entry name" value="CBS_pair_SIS_assoc"/>
    <property type="match status" value="1"/>
</dbReference>
<feature type="domain" description="CBS" evidence="8">
    <location>
        <begin position="326"/>
        <end position="377"/>
    </location>
</feature>
<dbReference type="InterPro" id="IPR001347">
    <property type="entry name" value="SIS_dom"/>
</dbReference>
<protein>
    <recommendedName>
        <fullName evidence="2">arabinose-5-phosphate isomerase</fullName>
        <ecNumber evidence="2">5.3.1.13</ecNumber>
    </recommendedName>
</protein>
<accession>A0A378QGQ5</accession>
<evidence type="ECO:0000256" key="7">
    <source>
        <dbReference type="PROSITE-ProRule" id="PRU00703"/>
    </source>
</evidence>
<name>A0A378QGQ5_MORLA</name>
<keyword evidence="5" id="KW-0479">Metal-binding</keyword>
<dbReference type="EC" id="5.3.1.13" evidence="2"/>
<dbReference type="PROSITE" id="PS51464">
    <property type="entry name" value="SIS"/>
    <property type="match status" value="1"/>
</dbReference>
<dbReference type="InterPro" id="IPR046348">
    <property type="entry name" value="SIS_dom_sf"/>
</dbReference>
<dbReference type="Pfam" id="PF00571">
    <property type="entry name" value="CBS"/>
    <property type="match status" value="2"/>
</dbReference>